<dbReference type="EMBL" id="UINC01211111">
    <property type="protein sequence ID" value="SVE34874.1"/>
    <property type="molecule type" value="Genomic_DNA"/>
</dbReference>
<evidence type="ECO:0000256" key="1">
    <source>
        <dbReference type="ARBA" id="ARBA00000971"/>
    </source>
</evidence>
<dbReference type="Pfam" id="PF00254">
    <property type="entry name" value="FKBP_C"/>
    <property type="match status" value="1"/>
</dbReference>
<dbReference type="PANTHER" id="PTHR43811">
    <property type="entry name" value="FKBP-TYPE PEPTIDYL-PROLYL CIS-TRANS ISOMERASE FKPA"/>
    <property type="match status" value="1"/>
</dbReference>
<dbReference type="AlphaFoldDB" id="A0A383CRY6"/>
<dbReference type="SUPFAM" id="SSF54534">
    <property type="entry name" value="FKBP-like"/>
    <property type="match status" value="2"/>
</dbReference>
<comment type="catalytic activity">
    <reaction evidence="1">
        <text>[protein]-peptidylproline (omega=180) = [protein]-peptidylproline (omega=0)</text>
        <dbReference type="Rhea" id="RHEA:16237"/>
        <dbReference type="Rhea" id="RHEA-COMP:10747"/>
        <dbReference type="Rhea" id="RHEA-COMP:10748"/>
        <dbReference type="ChEBI" id="CHEBI:83833"/>
        <dbReference type="ChEBI" id="CHEBI:83834"/>
        <dbReference type="EC" id="5.2.1.8"/>
    </reaction>
</comment>
<gene>
    <name evidence="6" type="ORF">METZ01_LOCUS487728</name>
</gene>
<dbReference type="GO" id="GO:0003755">
    <property type="term" value="F:peptidyl-prolyl cis-trans isomerase activity"/>
    <property type="evidence" value="ECO:0007669"/>
    <property type="project" value="UniProtKB-KW"/>
</dbReference>
<dbReference type="Gene3D" id="3.10.50.40">
    <property type="match status" value="2"/>
</dbReference>
<sequence length="196" mass="21501">MKIYLFILVSICSLIFFGCESKPEVIKTDSGLQYIDLVIGDGEMPNKGDKVEVHYTGTLEDGTKFDSSLDRNKSFSFTLGAGQVIKGWDEGLATMKIGGKRKLIIPPELGYGSRATGTIPANSVLTFEVELLNVVKAFKDSDFDLPGREVLTDSGIRMIIHKEGSGVTPNKGQTVQVHYTLILENTDRIQSTHDRG</sequence>
<dbReference type="InterPro" id="IPR001179">
    <property type="entry name" value="PPIase_FKBP_dom"/>
</dbReference>
<accession>A0A383CRY6</accession>
<evidence type="ECO:0000256" key="4">
    <source>
        <dbReference type="ARBA" id="ARBA00023235"/>
    </source>
</evidence>
<evidence type="ECO:0000313" key="6">
    <source>
        <dbReference type="EMBL" id="SVE34874.1"/>
    </source>
</evidence>
<name>A0A383CRY6_9ZZZZ</name>
<keyword evidence="4" id="KW-0413">Isomerase</keyword>
<proteinExistence type="predicted"/>
<feature type="domain" description="PPIase FKBP-type" evidence="5">
    <location>
        <begin position="48"/>
        <end position="135"/>
    </location>
</feature>
<evidence type="ECO:0000259" key="5">
    <source>
        <dbReference type="PROSITE" id="PS50059"/>
    </source>
</evidence>
<evidence type="ECO:0000256" key="2">
    <source>
        <dbReference type="ARBA" id="ARBA00013194"/>
    </source>
</evidence>
<keyword evidence="3" id="KW-0697">Rotamase</keyword>
<evidence type="ECO:0000256" key="3">
    <source>
        <dbReference type="ARBA" id="ARBA00023110"/>
    </source>
</evidence>
<dbReference type="PROSITE" id="PS50059">
    <property type="entry name" value="FKBP_PPIASE"/>
    <property type="match status" value="1"/>
</dbReference>
<dbReference type="PROSITE" id="PS51257">
    <property type="entry name" value="PROKAR_LIPOPROTEIN"/>
    <property type="match status" value="1"/>
</dbReference>
<dbReference type="PANTHER" id="PTHR43811:SF19">
    <property type="entry name" value="39 KDA FK506-BINDING NUCLEAR PROTEIN"/>
    <property type="match status" value="1"/>
</dbReference>
<dbReference type="InterPro" id="IPR046357">
    <property type="entry name" value="PPIase_dom_sf"/>
</dbReference>
<protein>
    <recommendedName>
        <fullName evidence="2">peptidylprolyl isomerase</fullName>
        <ecNumber evidence="2">5.2.1.8</ecNumber>
    </recommendedName>
</protein>
<feature type="non-terminal residue" evidence="6">
    <location>
        <position position="196"/>
    </location>
</feature>
<dbReference type="FunFam" id="3.10.50.40:FF:000006">
    <property type="entry name" value="Peptidyl-prolyl cis-trans isomerase"/>
    <property type="match status" value="1"/>
</dbReference>
<reference evidence="6" key="1">
    <citation type="submission" date="2018-05" db="EMBL/GenBank/DDBJ databases">
        <authorList>
            <person name="Lanie J.A."/>
            <person name="Ng W.-L."/>
            <person name="Kazmierczak K.M."/>
            <person name="Andrzejewski T.M."/>
            <person name="Davidsen T.M."/>
            <person name="Wayne K.J."/>
            <person name="Tettelin H."/>
            <person name="Glass J.I."/>
            <person name="Rusch D."/>
            <person name="Podicherti R."/>
            <person name="Tsui H.-C.T."/>
            <person name="Winkler M.E."/>
        </authorList>
    </citation>
    <scope>NUCLEOTIDE SEQUENCE</scope>
</reference>
<dbReference type="EC" id="5.2.1.8" evidence="2"/>
<organism evidence="6">
    <name type="scientific">marine metagenome</name>
    <dbReference type="NCBI Taxonomy" id="408172"/>
    <lineage>
        <taxon>unclassified sequences</taxon>
        <taxon>metagenomes</taxon>
        <taxon>ecological metagenomes</taxon>
    </lineage>
</organism>